<proteinExistence type="predicted"/>
<name>A0ABQ5I2J2_9ASTR</name>
<keyword evidence="3" id="KW-1185">Reference proteome</keyword>
<comment type="caution">
    <text evidence="2">The sequence shown here is derived from an EMBL/GenBank/DDBJ whole genome shotgun (WGS) entry which is preliminary data.</text>
</comment>
<gene>
    <name evidence="2" type="ORF">Tco_1082771</name>
</gene>
<organism evidence="2 3">
    <name type="scientific">Tanacetum coccineum</name>
    <dbReference type="NCBI Taxonomy" id="301880"/>
    <lineage>
        <taxon>Eukaryota</taxon>
        <taxon>Viridiplantae</taxon>
        <taxon>Streptophyta</taxon>
        <taxon>Embryophyta</taxon>
        <taxon>Tracheophyta</taxon>
        <taxon>Spermatophyta</taxon>
        <taxon>Magnoliopsida</taxon>
        <taxon>eudicotyledons</taxon>
        <taxon>Gunneridae</taxon>
        <taxon>Pentapetalae</taxon>
        <taxon>asterids</taxon>
        <taxon>campanulids</taxon>
        <taxon>Asterales</taxon>
        <taxon>Asteraceae</taxon>
        <taxon>Asteroideae</taxon>
        <taxon>Anthemideae</taxon>
        <taxon>Anthemidinae</taxon>
        <taxon>Tanacetum</taxon>
    </lineage>
</organism>
<feature type="compositionally biased region" description="Basic and acidic residues" evidence="1">
    <location>
        <begin position="62"/>
        <end position="79"/>
    </location>
</feature>
<feature type="compositionally biased region" description="Polar residues" evidence="1">
    <location>
        <begin position="47"/>
        <end position="58"/>
    </location>
</feature>
<protein>
    <recommendedName>
        <fullName evidence="4">Gag-Pol polyprotein</fullName>
    </recommendedName>
</protein>
<accession>A0ABQ5I2J2</accession>
<evidence type="ECO:0008006" key="4">
    <source>
        <dbReference type="Google" id="ProtNLM"/>
    </source>
</evidence>
<dbReference type="EMBL" id="BQNB010020249">
    <property type="protein sequence ID" value="GJT93926.1"/>
    <property type="molecule type" value="Genomic_DNA"/>
</dbReference>
<evidence type="ECO:0000256" key="1">
    <source>
        <dbReference type="SAM" id="MobiDB-lite"/>
    </source>
</evidence>
<dbReference type="Proteomes" id="UP001151760">
    <property type="component" value="Unassembled WGS sequence"/>
</dbReference>
<reference evidence="2" key="2">
    <citation type="submission" date="2022-01" db="EMBL/GenBank/DDBJ databases">
        <authorList>
            <person name="Yamashiro T."/>
            <person name="Shiraishi A."/>
            <person name="Satake H."/>
            <person name="Nakayama K."/>
        </authorList>
    </citation>
    <scope>NUCLEOTIDE SEQUENCE</scope>
</reference>
<feature type="region of interest" description="Disordered" evidence="1">
    <location>
        <begin position="47"/>
        <end position="84"/>
    </location>
</feature>
<evidence type="ECO:0000313" key="3">
    <source>
        <dbReference type="Proteomes" id="UP001151760"/>
    </source>
</evidence>
<reference evidence="2" key="1">
    <citation type="journal article" date="2022" name="Int. J. Mol. Sci.">
        <title>Draft Genome of Tanacetum Coccineum: Genomic Comparison of Closely Related Tanacetum-Family Plants.</title>
        <authorList>
            <person name="Yamashiro T."/>
            <person name="Shiraishi A."/>
            <person name="Nakayama K."/>
            <person name="Satake H."/>
        </authorList>
    </citation>
    <scope>NUCLEOTIDE SEQUENCE</scope>
</reference>
<evidence type="ECO:0000313" key="2">
    <source>
        <dbReference type="EMBL" id="GJT93926.1"/>
    </source>
</evidence>
<sequence length="93" mass="10825">MFMLKKTTMIKQRMHHFDKMNLSILSVHRYKTLLSLPHVCDNENMHSIQPTGVMNTNGPPKDQLRTMSTEEPKNNKEAMADSAWIEAMQDELH</sequence>